<sequence>MGSGRPDARPRRLRAAAWPGLVLLLVWLLVSSIAVHGALADRSAAAGVRAETTPVVDVLVAVQQERRLALQRLAPPPGPGERRPDAAALLSQRAQTDQALARLRVVAGAVPDRFAGLPQHREAVDAGTVPRGEVAAFYGGLLDAGVHRLDVGARVVADPTAGHQLRTAAELFRVSARMAGAAALADGALGSGGFTTAEHVEFARQVGGYRAVLEPGLPDLAREAAAVHRELVTGHGWRTLMDLQDQLISAAPGSGAPLPDGEQWRSTSTRVTQDLVALAVEQATAAPETGVRAADRELWATASVGAAGPVVLAAATAAVASRTRTRGATVGTGAAQQPEETAGQTR</sequence>
<reference evidence="3" key="1">
    <citation type="submission" date="2020-10" db="EMBL/GenBank/DDBJ databases">
        <title>Diversity and distribution of actinomycetes associated with coral in the coast of Hainan.</title>
        <authorList>
            <person name="Li F."/>
        </authorList>
    </citation>
    <scope>NUCLEOTIDE SEQUENCE</scope>
    <source>
        <strain evidence="3">HNM0983</strain>
    </source>
</reference>
<evidence type="ECO:0000256" key="1">
    <source>
        <dbReference type="SAM" id="MobiDB-lite"/>
    </source>
</evidence>
<feature type="region of interest" description="Disordered" evidence="1">
    <location>
        <begin position="323"/>
        <end position="346"/>
    </location>
</feature>
<feature type="domain" description="Nitrate/nitrite sensing protein" evidence="2">
    <location>
        <begin position="58"/>
        <end position="277"/>
    </location>
</feature>
<dbReference type="Pfam" id="PF08376">
    <property type="entry name" value="NIT"/>
    <property type="match status" value="1"/>
</dbReference>
<dbReference type="AlphaFoldDB" id="A0A929B8Z3"/>
<comment type="caution">
    <text evidence="3">The sequence shown here is derived from an EMBL/GenBank/DDBJ whole genome shotgun (WGS) entry which is preliminary data.</text>
</comment>
<organism evidence="3 4">
    <name type="scientific">Saccharopolyspora montiporae</name>
    <dbReference type="NCBI Taxonomy" id="2781240"/>
    <lineage>
        <taxon>Bacteria</taxon>
        <taxon>Bacillati</taxon>
        <taxon>Actinomycetota</taxon>
        <taxon>Actinomycetes</taxon>
        <taxon>Pseudonocardiales</taxon>
        <taxon>Pseudonocardiaceae</taxon>
        <taxon>Saccharopolyspora</taxon>
    </lineage>
</organism>
<evidence type="ECO:0000259" key="2">
    <source>
        <dbReference type="Pfam" id="PF08376"/>
    </source>
</evidence>
<dbReference type="EMBL" id="JADEYC010000004">
    <property type="protein sequence ID" value="MBE9373257.1"/>
    <property type="molecule type" value="Genomic_DNA"/>
</dbReference>
<gene>
    <name evidence="3" type="ORF">IQ251_02225</name>
</gene>
<dbReference type="InterPro" id="IPR013587">
    <property type="entry name" value="Nitrate/nitrite_sensing"/>
</dbReference>
<accession>A0A929B8Z3</accession>
<keyword evidence="4" id="KW-1185">Reference proteome</keyword>
<feature type="compositionally biased region" description="Low complexity" evidence="1">
    <location>
        <begin position="323"/>
        <end position="335"/>
    </location>
</feature>
<evidence type="ECO:0000313" key="4">
    <source>
        <dbReference type="Proteomes" id="UP000598360"/>
    </source>
</evidence>
<protein>
    <submittedName>
        <fullName evidence="3">Nitrate- and nitrite sensing domain-containing protein</fullName>
    </submittedName>
</protein>
<dbReference type="Proteomes" id="UP000598360">
    <property type="component" value="Unassembled WGS sequence"/>
</dbReference>
<evidence type="ECO:0000313" key="3">
    <source>
        <dbReference type="EMBL" id="MBE9373257.1"/>
    </source>
</evidence>
<proteinExistence type="predicted"/>
<name>A0A929B8Z3_9PSEU</name>